<keyword evidence="2" id="KW-1185">Reference proteome</keyword>
<evidence type="ECO:0000313" key="1">
    <source>
        <dbReference type="EMBL" id="KAI8429249.1"/>
    </source>
</evidence>
<accession>A0ACC0JYT5</accession>
<sequence>MGLVLSAIISYAGVLETIECLRHLLAGVLPDTDPDFADLVDYYTSLLQKTANPSNNPDWTTQCGQGYLCLAQDESGKLNKAAVKYYDGQPNSTAILFSTKISSFGQESVESNGSHANGDYRSESRFSENSSERDERDASEISEAKEKLTWHYRPKSPTPQNLPEIHFQSFEDNKGDENYSEDFLRSLDGIKFRPLQRSDPSGRRRSFKKRHSSSSTSSRESRASREEELKLFTSLEEAEFERATQERAKGFGSAPNLAARSYSRSRSREHSKERRADWSVDASVDSLPEEEPAPAKPKLGDLPKLGSFENEEKVNEVNEEDEDELDDFWGNSGD</sequence>
<name>A0ACC0JYT5_CHOFU</name>
<protein>
    <submittedName>
        <fullName evidence="1">Uncharacterized protein</fullName>
    </submittedName>
</protein>
<reference evidence="1 2" key="1">
    <citation type="journal article" date="2022" name="Genome Biol. Evol.">
        <title>The Spruce Budworm Genome: Reconstructing the Evolutionary History of Antifreeze Proteins.</title>
        <authorList>
            <person name="Beliveau C."/>
            <person name="Gagne P."/>
            <person name="Picq S."/>
            <person name="Vernygora O."/>
            <person name="Keeling C.I."/>
            <person name="Pinkney K."/>
            <person name="Doucet D."/>
            <person name="Wen F."/>
            <person name="Johnston J.S."/>
            <person name="Maaroufi H."/>
            <person name="Boyle B."/>
            <person name="Laroche J."/>
            <person name="Dewar K."/>
            <person name="Juretic N."/>
            <person name="Blackburn G."/>
            <person name="Nisole A."/>
            <person name="Brunet B."/>
            <person name="Brandao M."/>
            <person name="Lumley L."/>
            <person name="Duan J."/>
            <person name="Quan G."/>
            <person name="Lucarotti C.J."/>
            <person name="Roe A.D."/>
            <person name="Sperling F.A.H."/>
            <person name="Levesque R.C."/>
            <person name="Cusson M."/>
        </authorList>
    </citation>
    <scope>NUCLEOTIDE SEQUENCE [LARGE SCALE GENOMIC DNA]</scope>
    <source>
        <strain evidence="1">Glfc:IPQL:Cfum</strain>
    </source>
</reference>
<dbReference type="Proteomes" id="UP001064048">
    <property type="component" value="Chromosome 12"/>
</dbReference>
<dbReference type="EMBL" id="CM046112">
    <property type="protein sequence ID" value="KAI8429249.1"/>
    <property type="molecule type" value="Genomic_DNA"/>
</dbReference>
<organism evidence="1 2">
    <name type="scientific">Choristoneura fumiferana</name>
    <name type="common">Spruce budworm moth</name>
    <name type="synonym">Archips fumiferana</name>
    <dbReference type="NCBI Taxonomy" id="7141"/>
    <lineage>
        <taxon>Eukaryota</taxon>
        <taxon>Metazoa</taxon>
        <taxon>Ecdysozoa</taxon>
        <taxon>Arthropoda</taxon>
        <taxon>Hexapoda</taxon>
        <taxon>Insecta</taxon>
        <taxon>Pterygota</taxon>
        <taxon>Neoptera</taxon>
        <taxon>Endopterygota</taxon>
        <taxon>Lepidoptera</taxon>
        <taxon>Glossata</taxon>
        <taxon>Ditrysia</taxon>
        <taxon>Tortricoidea</taxon>
        <taxon>Tortricidae</taxon>
        <taxon>Tortricinae</taxon>
        <taxon>Choristoneura</taxon>
    </lineage>
</organism>
<gene>
    <name evidence="1" type="ORF">MSG28_007767</name>
</gene>
<evidence type="ECO:0000313" key="2">
    <source>
        <dbReference type="Proteomes" id="UP001064048"/>
    </source>
</evidence>
<proteinExistence type="predicted"/>
<comment type="caution">
    <text evidence="1">The sequence shown here is derived from an EMBL/GenBank/DDBJ whole genome shotgun (WGS) entry which is preliminary data.</text>
</comment>